<dbReference type="InterPro" id="IPR007627">
    <property type="entry name" value="RNA_pol_sigma70_r2"/>
</dbReference>
<accession>A0ABT7PG85</accession>
<dbReference type="SUPFAM" id="SSF88659">
    <property type="entry name" value="Sigma3 and sigma4 domains of RNA polymerase sigma factors"/>
    <property type="match status" value="1"/>
</dbReference>
<dbReference type="InterPro" id="IPR013325">
    <property type="entry name" value="RNA_pol_sigma_r2"/>
</dbReference>
<evidence type="ECO:0000256" key="4">
    <source>
        <dbReference type="ARBA" id="ARBA00023163"/>
    </source>
</evidence>
<evidence type="ECO:0000259" key="6">
    <source>
        <dbReference type="Pfam" id="PF08281"/>
    </source>
</evidence>
<dbReference type="SUPFAM" id="SSF88946">
    <property type="entry name" value="Sigma2 domain of RNA polymerase sigma factors"/>
    <property type="match status" value="1"/>
</dbReference>
<dbReference type="InterPro" id="IPR014284">
    <property type="entry name" value="RNA_pol_sigma-70_dom"/>
</dbReference>
<dbReference type="RefSeq" id="WP_230775710.1">
    <property type="nucleotide sequence ID" value="NZ_JAJMQV010000078.1"/>
</dbReference>
<evidence type="ECO:0000313" key="8">
    <source>
        <dbReference type="Proteomes" id="UP001239462"/>
    </source>
</evidence>
<feature type="domain" description="RNA polymerase sigma-70 region 2" evidence="5">
    <location>
        <begin position="45"/>
        <end position="98"/>
    </location>
</feature>
<dbReference type="PANTHER" id="PTHR30385:SF8">
    <property type="entry name" value="RNA POLYMERASE SIGMA-E FACTOR"/>
    <property type="match status" value="1"/>
</dbReference>
<evidence type="ECO:0000313" key="7">
    <source>
        <dbReference type="EMBL" id="MDM4015398.1"/>
    </source>
</evidence>
<reference evidence="7 8" key="1">
    <citation type="submission" date="2023-06" db="EMBL/GenBank/DDBJ databases">
        <title>Roseiconus lacunae JC819 isolated from Gulf of Mannar region, Tamil Nadu.</title>
        <authorList>
            <person name="Pk S."/>
            <person name="Ch S."/>
            <person name="Ch V.R."/>
        </authorList>
    </citation>
    <scope>NUCLEOTIDE SEQUENCE [LARGE SCALE GENOMIC DNA]</scope>
    <source>
        <strain evidence="7 8">JC819</strain>
    </source>
</reference>
<dbReference type="EMBL" id="JASZZN010000005">
    <property type="protein sequence ID" value="MDM4015398.1"/>
    <property type="molecule type" value="Genomic_DNA"/>
</dbReference>
<keyword evidence="3" id="KW-0238">DNA-binding</keyword>
<evidence type="ECO:0000256" key="1">
    <source>
        <dbReference type="ARBA" id="ARBA00023015"/>
    </source>
</evidence>
<sequence length="211" mass="23434">MAISSTEQIESAIEQARNQGGDALGCLLQSYRNYMYLLAAAQLGKQLGQRVSASDVVQEVMLAAQRDFEKFRGRSAGELSAWLKIILSRALVREFERHVEAGKRDVRREVSLDAIAAGLESSCTLAASILPGRTPDPAEILIADEESRRVADLVASLPEHYRTVVMLKNFVGLETEQIAMQMGRSPQAIRLLWMRALRALKSHYEAEFNDA</sequence>
<dbReference type="PANTHER" id="PTHR30385">
    <property type="entry name" value="SIGMA FACTOR F FLAGELLAR"/>
    <property type="match status" value="1"/>
</dbReference>
<keyword evidence="2" id="KW-0731">Sigma factor</keyword>
<keyword evidence="1" id="KW-0805">Transcription regulation</keyword>
<evidence type="ECO:0000256" key="2">
    <source>
        <dbReference type="ARBA" id="ARBA00023082"/>
    </source>
</evidence>
<evidence type="ECO:0000259" key="5">
    <source>
        <dbReference type="Pfam" id="PF04542"/>
    </source>
</evidence>
<protein>
    <submittedName>
        <fullName evidence="7">Sigma-70 family RNA polymerase sigma factor</fullName>
    </submittedName>
</protein>
<keyword evidence="4" id="KW-0804">Transcription</keyword>
<gene>
    <name evidence="7" type="ORF">QTN89_08165</name>
</gene>
<dbReference type="Pfam" id="PF08281">
    <property type="entry name" value="Sigma70_r4_2"/>
    <property type="match status" value="1"/>
</dbReference>
<comment type="caution">
    <text evidence="7">The sequence shown here is derived from an EMBL/GenBank/DDBJ whole genome shotgun (WGS) entry which is preliminary data.</text>
</comment>
<keyword evidence="8" id="KW-1185">Reference proteome</keyword>
<dbReference type="Proteomes" id="UP001239462">
    <property type="component" value="Unassembled WGS sequence"/>
</dbReference>
<dbReference type="InterPro" id="IPR013324">
    <property type="entry name" value="RNA_pol_sigma_r3/r4-like"/>
</dbReference>
<evidence type="ECO:0000256" key="3">
    <source>
        <dbReference type="ARBA" id="ARBA00023125"/>
    </source>
</evidence>
<dbReference type="NCBIfam" id="TIGR02937">
    <property type="entry name" value="sigma70-ECF"/>
    <property type="match status" value="1"/>
</dbReference>
<dbReference type="Gene3D" id="1.10.10.10">
    <property type="entry name" value="Winged helix-like DNA-binding domain superfamily/Winged helix DNA-binding domain"/>
    <property type="match status" value="1"/>
</dbReference>
<organism evidence="7 8">
    <name type="scientific">Roseiconus lacunae</name>
    <dbReference type="NCBI Taxonomy" id="2605694"/>
    <lineage>
        <taxon>Bacteria</taxon>
        <taxon>Pseudomonadati</taxon>
        <taxon>Planctomycetota</taxon>
        <taxon>Planctomycetia</taxon>
        <taxon>Pirellulales</taxon>
        <taxon>Pirellulaceae</taxon>
        <taxon>Roseiconus</taxon>
    </lineage>
</organism>
<dbReference type="InterPro" id="IPR013249">
    <property type="entry name" value="RNA_pol_sigma70_r4_t2"/>
</dbReference>
<name>A0ABT7PG85_9BACT</name>
<dbReference type="InterPro" id="IPR036388">
    <property type="entry name" value="WH-like_DNA-bd_sf"/>
</dbReference>
<dbReference type="Pfam" id="PF04542">
    <property type="entry name" value="Sigma70_r2"/>
    <property type="match status" value="1"/>
</dbReference>
<feature type="domain" description="RNA polymerase sigma factor 70 region 4 type 2" evidence="6">
    <location>
        <begin position="148"/>
        <end position="200"/>
    </location>
</feature>
<proteinExistence type="predicted"/>
<dbReference type="Gene3D" id="1.10.1740.10">
    <property type="match status" value="1"/>
</dbReference>